<proteinExistence type="predicted"/>
<organism evidence="2 3">
    <name type="scientific">Agrobacterium fabrum</name>
    <dbReference type="NCBI Taxonomy" id="1176649"/>
    <lineage>
        <taxon>Bacteria</taxon>
        <taxon>Pseudomonadati</taxon>
        <taxon>Pseudomonadota</taxon>
        <taxon>Alphaproteobacteria</taxon>
        <taxon>Hyphomicrobiales</taxon>
        <taxon>Rhizobiaceae</taxon>
        <taxon>Rhizobium/Agrobacterium group</taxon>
        <taxon>Agrobacterium</taxon>
        <taxon>Agrobacterium tumefaciens complex</taxon>
    </lineage>
</organism>
<gene>
    <name evidence="2" type="ORF">SAMN05428983_5244</name>
</gene>
<name>A0A7Z7FSL1_9HYPH</name>
<dbReference type="Proteomes" id="UP000198917">
    <property type="component" value="Unassembled WGS sequence"/>
</dbReference>
<sequence>MRKNPYRCGDAVFLKSGVLGNTQPDGPGRITSVMPEAQGTVRYRVRFQHENFERSVALDDIDAQMSTASRPGKGESHAPRETGSSWINLNTIKIRK</sequence>
<evidence type="ECO:0008006" key="4">
    <source>
        <dbReference type="Google" id="ProtNLM"/>
    </source>
</evidence>
<dbReference type="AlphaFoldDB" id="A0A7Z7FSL1"/>
<reference evidence="2 3" key="1">
    <citation type="submission" date="2016-10" db="EMBL/GenBank/DDBJ databases">
        <authorList>
            <person name="Varghese N."/>
            <person name="Submissions S."/>
        </authorList>
    </citation>
    <scope>NUCLEOTIDE SEQUENCE [LARGE SCALE GENOMIC DNA]</scope>
    <source>
        <strain evidence="2 3">PDC82</strain>
    </source>
</reference>
<evidence type="ECO:0000313" key="2">
    <source>
        <dbReference type="EMBL" id="SDK53011.1"/>
    </source>
</evidence>
<dbReference type="EMBL" id="FNEW01000010">
    <property type="protein sequence ID" value="SDK53011.1"/>
    <property type="molecule type" value="Genomic_DNA"/>
</dbReference>
<comment type="caution">
    <text evidence="2">The sequence shown here is derived from an EMBL/GenBank/DDBJ whole genome shotgun (WGS) entry which is preliminary data.</text>
</comment>
<dbReference type="RefSeq" id="WP_092735353.1">
    <property type="nucleotide sequence ID" value="NZ_CAKKLR010000012.1"/>
</dbReference>
<protein>
    <recommendedName>
        <fullName evidence="4">Cold shock protein</fullName>
    </recommendedName>
</protein>
<evidence type="ECO:0000256" key="1">
    <source>
        <dbReference type="SAM" id="MobiDB-lite"/>
    </source>
</evidence>
<feature type="region of interest" description="Disordered" evidence="1">
    <location>
        <begin position="62"/>
        <end position="87"/>
    </location>
</feature>
<evidence type="ECO:0000313" key="3">
    <source>
        <dbReference type="Proteomes" id="UP000198917"/>
    </source>
</evidence>
<accession>A0A7Z7FSL1</accession>